<evidence type="ECO:0000313" key="1">
    <source>
        <dbReference type="EMBL" id="GIY35557.1"/>
    </source>
</evidence>
<protein>
    <submittedName>
        <fullName evidence="1">Uncharacterized protein</fullName>
    </submittedName>
</protein>
<organism evidence="1 2">
    <name type="scientific">Caerostris extrusa</name>
    <name type="common">Bark spider</name>
    <name type="synonym">Caerostris bankana</name>
    <dbReference type="NCBI Taxonomy" id="172846"/>
    <lineage>
        <taxon>Eukaryota</taxon>
        <taxon>Metazoa</taxon>
        <taxon>Ecdysozoa</taxon>
        <taxon>Arthropoda</taxon>
        <taxon>Chelicerata</taxon>
        <taxon>Arachnida</taxon>
        <taxon>Araneae</taxon>
        <taxon>Araneomorphae</taxon>
        <taxon>Entelegynae</taxon>
        <taxon>Araneoidea</taxon>
        <taxon>Araneidae</taxon>
        <taxon>Caerostris</taxon>
    </lineage>
</organism>
<evidence type="ECO:0000313" key="2">
    <source>
        <dbReference type="Proteomes" id="UP001054945"/>
    </source>
</evidence>
<accession>A0AAV4SQ27</accession>
<keyword evidence="2" id="KW-1185">Reference proteome</keyword>
<dbReference type="Proteomes" id="UP001054945">
    <property type="component" value="Unassembled WGS sequence"/>
</dbReference>
<reference evidence="1 2" key="1">
    <citation type="submission" date="2021-06" db="EMBL/GenBank/DDBJ databases">
        <title>Caerostris extrusa draft genome.</title>
        <authorList>
            <person name="Kono N."/>
            <person name="Arakawa K."/>
        </authorList>
    </citation>
    <scope>NUCLEOTIDE SEQUENCE [LARGE SCALE GENOMIC DNA]</scope>
</reference>
<name>A0AAV4SQ27_CAEEX</name>
<dbReference type="EMBL" id="BPLR01009933">
    <property type="protein sequence ID" value="GIY35557.1"/>
    <property type="molecule type" value="Genomic_DNA"/>
</dbReference>
<sequence>MSLPIPREPGGKRRAHPPNILREVGEDMVAAIEPPPFKIFSTWCHKICREVYDAMEDFGWKFFEGLLFAFVTEQPGRGFWKRDFSFETPRRVLSGYQKDGSFFEELCAGDVGLWDENFCWEVFEGPPMK</sequence>
<dbReference type="AlphaFoldDB" id="A0AAV4SQ27"/>
<comment type="caution">
    <text evidence="1">The sequence shown here is derived from an EMBL/GenBank/DDBJ whole genome shotgun (WGS) entry which is preliminary data.</text>
</comment>
<proteinExistence type="predicted"/>
<gene>
    <name evidence="1" type="ORF">CEXT_128951</name>
</gene>